<keyword evidence="2" id="KW-1185">Reference proteome</keyword>
<sequence length="121" mass="13725">MDGYETQGGKSFTLELPSGSVKYYKAGRIRSHSRAINRAASSARIPPAAARLWFQSLRRSSMVSIRAPGPFVCSFFPLLPSFESRSRGFALVGQVLLRCRVSVSELRSWMLMFFWFFCVFL</sequence>
<evidence type="ECO:0000313" key="2">
    <source>
        <dbReference type="Proteomes" id="UP000317650"/>
    </source>
</evidence>
<proteinExistence type="predicted"/>
<comment type="caution">
    <text evidence="1">The sequence shown here is derived from an EMBL/GenBank/DDBJ whole genome shotgun (WGS) entry which is preliminary data.</text>
</comment>
<evidence type="ECO:0000313" key="1">
    <source>
        <dbReference type="EMBL" id="THU63459.1"/>
    </source>
</evidence>
<dbReference type="EMBL" id="PYDT01000004">
    <property type="protein sequence ID" value="THU63459.1"/>
    <property type="molecule type" value="Genomic_DNA"/>
</dbReference>
<organism evidence="1 2">
    <name type="scientific">Musa balbisiana</name>
    <name type="common">Banana</name>
    <dbReference type="NCBI Taxonomy" id="52838"/>
    <lineage>
        <taxon>Eukaryota</taxon>
        <taxon>Viridiplantae</taxon>
        <taxon>Streptophyta</taxon>
        <taxon>Embryophyta</taxon>
        <taxon>Tracheophyta</taxon>
        <taxon>Spermatophyta</taxon>
        <taxon>Magnoliopsida</taxon>
        <taxon>Liliopsida</taxon>
        <taxon>Zingiberales</taxon>
        <taxon>Musaceae</taxon>
        <taxon>Musa</taxon>
    </lineage>
</organism>
<gene>
    <name evidence="1" type="ORF">C4D60_Mb01t15970</name>
</gene>
<dbReference type="AlphaFoldDB" id="A0A4S8JNX4"/>
<name>A0A4S8JNX4_MUSBA</name>
<reference evidence="1 2" key="1">
    <citation type="journal article" date="2019" name="Nat. Plants">
        <title>Genome sequencing of Musa balbisiana reveals subgenome evolution and function divergence in polyploid bananas.</title>
        <authorList>
            <person name="Yao X."/>
        </authorList>
    </citation>
    <scope>NUCLEOTIDE SEQUENCE [LARGE SCALE GENOMIC DNA]</scope>
    <source>
        <strain evidence="2">cv. DH-PKW</strain>
        <tissue evidence="1">Leaves</tissue>
    </source>
</reference>
<accession>A0A4S8JNX4</accession>
<protein>
    <submittedName>
        <fullName evidence="1">Uncharacterized protein</fullName>
    </submittedName>
</protein>
<dbReference type="Proteomes" id="UP000317650">
    <property type="component" value="Chromosome 1"/>
</dbReference>